<feature type="domain" description="GPI-anchored protein LLG1-like" evidence="2">
    <location>
        <begin position="1"/>
        <end position="28"/>
    </location>
</feature>
<dbReference type="Proteomes" id="UP001054889">
    <property type="component" value="Unassembled WGS sequence"/>
</dbReference>
<evidence type="ECO:0000256" key="1">
    <source>
        <dbReference type="SAM" id="Phobius"/>
    </source>
</evidence>
<dbReference type="InterPro" id="IPR039307">
    <property type="entry name" value="LORELEI-like"/>
</dbReference>
<dbReference type="PANTHER" id="PTHR31533:SF2">
    <property type="entry name" value="GPI-ANCHORED PROTEIN LLG1"/>
    <property type="match status" value="1"/>
</dbReference>
<dbReference type="InterPro" id="IPR058888">
    <property type="entry name" value="LLG1-like"/>
</dbReference>
<accession>A0AAV5FY86</accession>
<sequence length="68" mass="7168">MFSYITIYGKYPPGLFSSTCCQENKGLDCAEEDPQIQQGKEEDSFGTTAAPSAVAALMAGVAALLLMS</sequence>
<gene>
    <name evidence="3" type="primary">gb28817</name>
    <name evidence="3" type="ORF">PR202_gb28817</name>
</gene>
<evidence type="ECO:0000313" key="3">
    <source>
        <dbReference type="EMBL" id="GJN39682.1"/>
    </source>
</evidence>
<keyword evidence="1" id="KW-0812">Transmembrane</keyword>
<name>A0AAV5FY86_ELECO</name>
<keyword evidence="1" id="KW-0472">Membrane</keyword>
<feature type="transmembrane region" description="Helical" evidence="1">
    <location>
        <begin position="49"/>
        <end position="67"/>
    </location>
</feature>
<protein>
    <recommendedName>
        <fullName evidence="2">GPI-anchored protein LLG1-like domain-containing protein</fullName>
    </recommendedName>
</protein>
<dbReference type="EMBL" id="BQKI01000098">
    <property type="protein sequence ID" value="GJN39682.1"/>
    <property type="molecule type" value="Genomic_DNA"/>
</dbReference>
<evidence type="ECO:0000259" key="2">
    <source>
        <dbReference type="Pfam" id="PF26578"/>
    </source>
</evidence>
<evidence type="ECO:0000313" key="4">
    <source>
        <dbReference type="Proteomes" id="UP001054889"/>
    </source>
</evidence>
<keyword evidence="4" id="KW-1185">Reference proteome</keyword>
<dbReference type="AlphaFoldDB" id="A0AAV5FY86"/>
<keyword evidence="1" id="KW-1133">Transmembrane helix</keyword>
<reference evidence="3" key="1">
    <citation type="journal article" date="2018" name="DNA Res.">
        <title>Multiple hybrid de novo genome assembly of finger millet, an orphan allotetraploid crop.</title>
        <authorList>
            <person name="Hatakeyama M."/>
            <person name="Aluri S."/>
            <person name="Balachadran M.T."/>
            <person name="Sivarajan S.R."/>
            <person name="Patrignani A."/>
            <person name="Gruter S."/>
            <person name="Poveda L."/>
            <person name="Shimizu-Inatsugi R."/>
            <person name="Baeten J."/>
            <person name="Francoijs K.J."/>
            <person name="Nataraja K.N."/>
            <person name="Reddy Y.A.N."/>
            <person name="Phadnis S."/>
            <person name="Ravikumar R.L."/>
            <person name="Schlapbach R."/>
            <person name="Sreeman S.M."/>
            <person name="Shimizu K.K."/>
        </authorList>
    </citation>
    <scope>NUCLEOTIDE SEQUENCE</scope>
</reference>
<comment type="caution">
    <text evidence="3">The sequence shown here is derived from an EMBL/GenBank/DDBJ whole genome shotgun (WGS) entry which is preliminary data.</text>
</comment>
<dbReference type="Pfam" id="PF26578">
    <property type="entry name" value="LLG1"/>
    <property type="match status" value="1"/>
</dbReference>
<dbReference type="PANTHER" id="PTHR31533">
    <property type="entry name" value="GPI-ANCHORED PROTEIN LLG1-RELATED-RELATED"/>
    <property type="match status" value="1"/>
</dbReference>
<organism evidence="3 4">
    <name type="scientific">Eleusine coracana subsp. coracana</name>
    <dbReference type="NCBI Taxonomy" id="191504"/>
    <lineage>
        <taxon>Eukaryota</taxon>
        <taxon>Viridiplantae</taxon>
        <taxon>Streptophyta</taxon>
        <taxon>Embryophyta</taxon>
        <taxon>Tracheophyta</taxon>
        <taxon>Spermatophyta</taxon>
        <taxon>Magnoliopsida</taxon>
        <taxon>Liliopsida</taxon>
        <taxon>Poales</taxon>
        <taxon>Poaceae</taxon>
        <taxon>PACMAD clade</taxon>
        <taxon>Chloridoideae</taxon>
        <taxon>Cynodonteae</taxon>
        <taxon>Eleusininae</taxon>
        <taxon>Eleusine</taxon>
    </lineage>
</organism>
<proteinExistence type="predicted"/>
<reference evidence="3" key="2">
    <citation type="submission" date="2021-12" db="EMBL/GenBank/DDBJ databases">
        <title>Resequencing data analysis of finger millet.</title>
        <authorList>
            <person name="Hatakeyama M."/>
            <person name="Aluri S."/>
            <person name="Balachadran M.T."/>
            <person name="Sivarajan S.R."/>
            <person name="Poveda L."/>
            <person name="Shimizu-Inatsugi R."/>
            <person name="Schlapbach R."/>
            <person name="Sreeman S.M."/>
            <person name="Shimizu K.K."/>
        </authorList>
    </citation>
    <scope>NUCLEOTIDE SEQUENCE</scope>
</reference>